<dbReference type="AlphaFoldDB" id="A0A8I6TMF4"/>
<evidence type="ECO:0000313" key="12">
    <source>
        <dbReference type="EnsemblMetazoa" id="XP_024083668.1"/>
    </source>
</evidence>
<evidence type="ECO:0000256" key="5">
    <source>
        <dbReference type="ARBA" id="ARBA00023054"/>
    </source>
</evidence>
<evidence type="ECO:0000256" key="4">
    <source>
        <dbReference type="ARBA" id="ARBA00023015"/>
    </source>
</evidence>
<keyword evidence="6 11" id="KW-0010">Activator</keyword>
<sequence>MEISTENQEQPAAEGSSHISVDDVDVDFLPIIYDIIRGLERDPLDSIQKTSGAPPDISQKVIDLHKKIEKAKEQIKLLPGVEYSKEQQLDKLEALRKQLRLKRELLLKYRTMCSFDIPKI</sequence>
<protein>
    <recommendedName>
        <fullName evidence="3 11">Mediator of RNA polymerase II transcription subunit 9</fullName>
    </recommendedName>
    <alternativeName>
        <fullName evidence="10 11">Mediator complex subunit 9</fullName>
    </alternativeName>
</protein>
<dbReference type="PANTHER" id="PTHR20844">
    <property type="entry name" value="MEDIATOR OF RNA POLYMERASE II TRANSCRIPTION, SUBUNIT 9"/>
    <property type="match status" value="1"/>
</dbReference>
<dbReference type="Proteomes" id="UP000494040">
    <property type="component" value="Unassembled WGS sequence"/>
</dbReference>
<dbReference type="EnsemblMetazoa" id="XM_024227900.1">
    <property type="protein sequence ID" value="XP_024083668.1"/>
    <property type="gene ID" value="LOC106663666"/>
</dbReference>
<gene>
    <name evidence="11" type="primary">MED9</name>
</gene>
<evidence type="ECO:0000256" key="9">
    <source>
        <dbReference type="ARBA" id="ARBA00025687"/>
    </source>
</evidence>
<keyword evidence="4 11" id="KW-0805">Transcription regulation</keyword>
<dbReference type="InterPro" id="IPR011425">
    <property type="entry name" value="Med9"/>
</dbReference>
<evidence type="ECO:0000256" key="7">
    <source>
        <dbReference type="ARBA" id="ARBA00023163"/>
    </source>
</evidence>
<keyword evidence="7 11" id="KW-0804">Transcription</keyword>
<dbReference type="PANTHER" id="PTHR20844:SF0">
    <property type="entry name" value="MEDIATOR OF RNA POLYMERASE II TRANSCRIPTION SUBUNIT 9"/>
    <property type="match status" value="1"/>
</dbReference>
<dbReference type="GO" id="GO:0003712">
    <property type="term" value="F:transcription coregulator activity"/>
    <property type="evidence" value="ECO:0007669"/>
    <property type="project" value="InterPro"/>
</dbReference>
<keyword evidence="5" id="KW-0175">Coiled coil</keyword>
<keyword evidence="8 11" id="KW-0539">Nucleus</keyword>
<proteinExistence type="inferred from homology"/>
<dbReference type="Pfam" id="PF07544">
    <property type="entry name" value="Med9"/>
    <property type="match status" value="1"/>
</dbReference>
<name>A0A8I6TMF4_CIMLE</name>
<dbReference type="EnsemblMetazoa" id="XM_024227901.1">
    <property type="protein sequence ID" value="XP_024083669.1"/>
    <property type="gene ID" value="LOC106663666"/>
</dbReference>
<dbReference type="OMA" id="LKYRNMC"/>
<dbReference type="InterPro" id="IPR039242">
    <property type="entry name" value="MED9_metazoa"/>
</dbReference>
<evidence type="ECO:0000256" key="11">
    <source>
        <dbReference type="RuleBase" id="RU364145"/>
    </source>
</evidence>
<accession>A0A8I6TMF4</accession>
<keyword evidence="13" id="KW-1185">Reference proteome</keyword>
<evidence type="ECO:0000313" key="13">
    <source>
        <dbReference type="Proteomes" id="UP000494040"/>
    </source>
</evidence>
<evidence type="ECO:0000256" key="6">
    <source>
        <dbReference type="ARBA" id="ARBA00023159"/>
    </source>
</evidence>
<evidence type="ECO:0000256" key="8">
    <source>
        <dbReference type="ARBA" id="ARBA00023242"/>
    </source>
</evidence>
<dbReference type="InterPro" id="IPR037212">
    <property type="entry name" value="Med7/Med21-like"/>
</dbReference>
<comment type="function">
    <text evidence="9 11">Component of the Mediator complex, a coactivator involved in the regulated transcription of nearly all RNA polymerase II-dependent genes. Mediator functions as a bridge to convey information from gene-specific regulatory proteins to the basal RNA polymerase II transcription machinery. Mediator is recruited to promoters by direct interactions with regulatory proteins and serves as a scaffold for the assembly of a functional preinitiation complex with RNA polymerase II and the general transcription factors.</text>
</comment>
<evidence type="ECO:0000256" key="10">
    <source>
        <dbReference type="ARBA" id="ARBA00031260"/>
    </source>
</evidence>
<dbReference type="GO" id="GO:0006357">
    <property type="term" value="P:regulation of transcription by RNA polymerase II"/>
    <property type="evidence" value="ECO:0007669"/>
    <property type="project" value="InterPro"/>
</dbReference>
<comment type="subunit">
    <text evidence="11">Component of the Mediator complex.</text>
</comment>
<organism evidence="12 13">
    <name type="scientific">Cimex lectularius</name>
    <name type="common">Bed bug</name>
    <name type="synonym">Acanthia lectularia</name>
    <dbReference type="NCBI Taxonomy" id="79782"/>
    <lineage>
        <taxon>Eukaryota</taxon>
        <taxon>Metazoa</taxon>
        <taxon>Ecdysozoa</taxon>
        <taxon>Arthropoda</taxon>
        <taxon>Hexapoda</taxon>
        <taxon>Insecta</taxon>
        <taxon>Pterygota</taxon>
        <taxon>Neoptera</taxon>
        <taxon>Paraneoptera</taxon>
        <taxon>Hemiptera</taxon>
        <taxon>Heteroptera</taxon>
        <taxon>Panheteroptera</taxon>
        <taxon>Cimicomorpha</taxon>
        <taxon>Cimicidae</taxon>
        <taxon>Cimex</taxon>
    </lineage>
</organism>
<evidence type="ECO:0000256" key="3">
    <source>
        <dbReference type="ARBA" id="ARBA00020636"/>
    </source>
</evidence>
<dbReference type="GO" id="GO:0016592">
    <property type="term" value="C:mediator complex"/>
    <property type="evidence" value="ECO:0007669"/>
    <property type="project" value="InterPro"/>
</dbReference>
<evidence type="ECO:0000256" key="2">
    <source>
        <dbReference type="ARBA" id="ARBA00008089"/>
    </source>
</evidence>
<evidence type="ECO:0000256" key="1">
    <source>
        <dbReference type="ARBA" id="ARBA00004123"/>
    </source>
</evidence>
<comment type="subcellular location">
    <subcellularLocation>
        <location evidence="1 11">Nucleus</location>
    </subcellularLocation>
</comment>
<dbReference type="OrthoDB" id="10256463at2759"/>
<dbReference type="SUPFAM" id="SSF140718">
    <property type="entry name" value="Mediator hinge subcomplex-like"/>
    <property type="match status" value="1"/>
</dbReference>
<reference evidence="12" key="1">
    <citation type="submission" date="2022-01" db="UniProtKB">
        <authorList>
            <consortium name="EnsemblMetazoa"/>
        </authorList>
    </citation>
    <scope>IDENTIFICATION</scope>
</reference>
<comment type="similarity">
    <text evidence="2 11">Belongs to the Mediator complex subunit 9 family.</text>
</comment>